<dbReference type="SUPFAM" id="SSF48726">
    <property type="entry name" value="Immunoglobulin"/>
    <property type="match status" value="2"/>
</dbReference>
<gene>
    <name evidence="9" type="primary">LOC110974389</name>
</gene>
<evidence type="ECO:0000256" key="6">
    <source>
        <dbReference type="SAM" id="Phobius"/>
    </source>
</evidence>
<keyword evidence="4" id="KW-0325">Glycoprotein</keyword>
<dbReference type="InterPro" id="IPR051275">
    <property type="entry name" value="Cell_adhesion_signaling"/>
</dbReference>
<sequence>MALQCRLLSAQTKFTKEPRDTTVEVGGTASFECTFAELPDCESVYWVQSRQSCAASSTLATCHTALPNERVDKSRLSVSFDEREYTMKLNITNVTMSDVGHYACWSYHGGPSSCGRLRVVNPPTPQCSSSPSDPKVGDTITLDCRVPMNATVPTKLTWHWETSSKVKITNTVHPGMSSQQTHVLRDTDNYKPFMCIAGNSLSTGPQCSVYPLQIHLTVRVVLLPTSPGNNGIALKFLCHTQSIPATTRHMWSLLYPANFTNGTEPEWLDVTTTQGRYQVLQSGRYLHISNITRRDDGLKVRCFASNSAMNATSKPVTIVNCANTNSFASNVTHCTVTTRTPQTDNKILNYAGIVTIYVIAFLAIVSVVFHIWHIRREKKTLITQLELTEQQNF</sequence>
<comment type="subcellular location">
    <subcellularLocation>
        <location evidence="1">Membrane</location>
        <topology evidence="1">Single-pass type I membrane protein</topology>
    </subcellularLocation>
</comment>
<evidence type="ECO:0000256" key="3">
    <source>
        <dbReference type="ARBA" id="ARBA00023157"/>
    </source>
</evidence>
<evidence type="ECO:0000256" key="4">
    <source>
        <dbReference type="ARBA" id="ARBA00023180"/>
    </source>
</evidence>
<keyword evidence="6" id="KW-1133">Transmembrane helix</keyword>
<dbReference type="Gene3D" id="2.60.40.10">
    <property type="entry name" value="Immunoglobulins"/>
    <property type="match status" value="2"/>
</dbReference>
<dbReference type="InterPro" id="IPR007110">
    <property type="entry name" value="Ig-like_dom"/>
</dbReference>
<dbReference type="RefSeq" id="XP_022081681.1">
    <property type="nucleotide sequence ID" value="XM_022225989.1"/>
</dbReference>
<dbReference type="GO" id="GO:0005911">
    <property type="term" value="C:cell-cell junction"/>
    <property type="evidence" value="ECO:0007669"/>
    <property type="project" value="TreeGrafter"/>
</dbReference>
<protein>
    <submittedName>
        <fullName evidence="9">Cell adhesion molecule 2-like</fullName>
    </submittedName>
</protein>
<keyword evidence="8" id="KW-1185">Reference proteome</keyword>
<evidence type="ECO:0000256" key="2">
    <source>
        <dbReference type="ARBA" id="ARBA00023136"/>
    </source>
</evidence>
<dbReference type="GO" id="GO:0005886">
    <property type="term" value="C:plasma membrane"/>
    <property type="evidence" value="ECO:0007669"/>
    <property type="project" value="TreeGrafter"/>
</dbReference>
<evidence type="ECO:0000259" key="7">
    <source>
        <dbReference type="PROSITE" id="PS50835"/>
    </source>
</evidence>
<dbReference type="Pfam" id="PF07686">
    <property type="entry name" value="V-set"/>
    <property type="match status" value="1"/>
</dbReference>
<evidence type="ECO:0000256" key="5">
    <source>
        <dbReference type="ARBA" id="ARBA00023319"/>
    </source>
</evidence>
<keyword evidence="5" id="KW-0393">Immunoglobulin domain</keyword>
<dbReference type="KEGG" id="aplc:110974389"/>
<dbReference type="InterPro" id="IPR013783">
    <property type="entry name" value="Ig-like_fold"/>
</dbReference>
<evidence type="ECO:0000256" key="1">
    <source>
        <dbReference type="ARBA" id="ARBA00004479"/>
    </source>
</evidence>
<dbReference type="AlphaFoldDB" id="A0A8B7XNQ0"/>
<feature type="transmembrane region" description="Helical" evidence="6">
    <location>
        <begin position="347"/>
        <end position="372"/>
    </location>
</feature>
<keyword evidence="6" id="KW-0812">Transmembrane</keyword>
<evidence type="ECO:0000313" key="8">
    <source>
        <dbReference type="Proteomes" id="UP000694845"/>
    </source>
</evidence>
<dbReference type="InterPro" id="IPR013106">
    <property type="entry name" value="Ig_V-set"/>
</dbReference>
<dbReference type="Proteomes" id="UP000694845">
    <property type="component" value="Unplaced"/>
</dbReference>
<proteinExistence type="predicted"/>
<feature type="domain" description="Ig-like" evidence="7">
    <location>
        <begin position="125"/>
        <end position="200"/>
    </location>
</feature>
<dbReference type="PANTHER" id="PTHR11640">
    <property type="entry name" value="NEPHRIN"/>
    <property type="match status" value="1"/>
</dbReference>
<dbReference type="GO" id="GO:0050839">
    <property type="term" value="F:cell adhesion molecule binding"/>
    <property type="evidence" value="ECO:0007669"/>
    <property type="project" value="TreeGrafter"/>
</dbReference>
<dbReference type="InterPro" id="IPR003599">
    <property type="entry name" value="Ig_sub"/>
</dbReference>
<dbReference type="PANTHER" id="PTHR11640:SF31">
    <property type="entry name" value="IRREGULAR CHIASM C-ROUGHEST PROTEIN-RELATED"/>
    <property type="match status" value="1"/>
</dbReference>
<keyword evidence="3" id="KW-1015">Disulfide bond</keyword>
<dbReference type="SMART" id="SM00409">
    <property type="entry name" value="IG"/>
    <property type="match status" value="2"/>
</dbReference>
<accession>A0A8B7XNQ0</accession>
<dbReference type="GeneID" id="110974389"/>
<feature type="domain" description="Ig-like" evidence="7">
    <location>
        <begin position="12"/>
        <end position="104"/>
    </location>
</feature>
<dbReference type="PROSITE" id="PS50835">
    <property type="entry name" value="IG_LIKE"/>
    <property type="match status" value="2"/>
</dbReference>
<dbReference type="GO" id="GO:0098609">
    <property type="term" value="P:cell-cell adhesion"/>
    <property type="evidence" value="ECO:0007669"/>
    <property type="project" value="TreeGrafter"/>
</dbReference>
<name>A0A8B7XNQ0_ACAPL</name>
<organism evidence="8 9">
    <name type="scientific">Acanthaster planci</name>
    <name type="common">Crown-of-thorns starfish</name>
    <dbReference type="NCBI Taxonomy" id="133434"/>
    <lineage>
        <taxon>Eukaryota</taxon>
        <taxon>Metazoa</taxon>
        <taxon>Echinodermata</taxon>
        <taxon>Eleutherozoa</taxon>
        <taxon>Asterozoa</taxon>
        <taxon>Asteroidea</taxon>
        <taxon>Valvatacea</taxon>
        <taxon>Valvatida</taxon>
        <taxon>Acanthasteridae</taxon>
        <taxon>Acanthaster</taxon>
    </lineage>
</organism>
<evidence type="ECO:0000313" key="9">
    <source>
        <dbReference type="RefSeq" id="XP_022081681.1"/>
    </source>
</evidence>
<reference evidence="9" key="1">
    <citation type="submission" date="2025-08" db="UniProtKB">
        <authorList>
            <consortium name="RefSeq"/>
        </authorList>
    </citation>
    <scope>IDENTIFICATION</scope>
</reference>
<keyword evidence="2 6" id="KW-0472">Membrane</keyword>
<dbReference type="InterPro" id="IPR036179">
    <property type="entry name" value="Ig-like_dom_sf"/>
</dbReference>
<dbReference type="OrthoDB" id="8049355at2759"/>